<evidence type="ECO:0000256" key="5">
    <source>
        <dbReference type="ARBA" id="ARBA00022840"/>
    </source>
</evidence>
<proteinExistence type="inferred from homology"/>
<accession>A0AAN1QNJ7</accession>
<keyword evidence="4" id="KW-0547">Nucleotide-binding</keyword>
<feature type="domain" description="ABC transporter" evidence="6">
    <location>
        <begin position="20"/>
        <end position="254"/>
    </location>
</feature>
<evidence type="ECO:0000313" key="8">
    <source>
        <dbReference type="Proteomes" id="UP000267249"/>
    </source>
</evidence>
<name>A0AAN1QNJ7_SYNEL</name>
<evidence type="ECO:0000256" key="4">
    <source>
        <dbReference type="ARBA" id="ARBA00022741"/>
    </source>
</evidence>
<evidence type="ECO:0000256" key="3">
    <source>
        <dbReference type="ARBA" id="ARBA00022448"/>
    </source>
</evidence>
<dbReference type="SUPFAM" id="SSF52540">
    <property type="entry name" value="P-loop containing nucleoside triphosphate hydrolases"/>
    <property type="match status" value="1"/>
</dbReference>
<comment type="subcellular location">
    <subcellularLocation>
        <location evidence="1">Cell inner membrane</location>
        <topology evidence="1">Peripheral membrane protein</topology>
    </subcellularLocation>
</comment>
<evidence type="ECO:0000256" key="1">
    <source>
        <dbReference type="ARBA" id="ARBA00004417"/>
    </source>
</evidence>
<dbReference type="PROSITE" id="PS00211">
    <property type="entry name" value="ABC_TRANSPORTER_1"/>
    <property type="match status" value="1"/>
</dbReference>
<dbReference type="InterPro" id="IPR027417">
    <property type="entry name" value="P-loop_NTPase"/>
</dbReference>
<reference evidence="7 8" key="1">
    <citation type="journal article" date="2018" name="Sci. Rep.">
        <title>Genome Features and Biochemical Characteristics of a Robust, Fast Growing and Naturally Transformable Cyanobacterium Synechococcus elongatus PCC 11801 Isolated from India.</title>
        <authorList>
            <person name="Jaiswal D."/>
            <person name="Sengupta A."/>
            <person name="Sohoni S."/>
            <person name="Sengupta S."/>
            <person name="Phadnavis A.G."/>
            <person name="Pakrasi H.B."/>
            <person name="Wangikar P.P."/>
        </authorList>
    </citation>
    <scope>NUCLEOTIDE SEQUENCE [LARGE SCALE GENOMIC DNA]</scope>
    <source>
        <strain evidence="7 8">PCC 11801</strain>
    </source>
</reference>
<dbReference type="Pfam" id="PF00005">
    <property type="entry name" value="ABC_tran"/>
    <property type="match status" value="1"/>
</dbReference>
<evidence type="ECO:0000313" key="7">
    <source>
        <dbReference type="EMBL" id="AZB72630.1"/>
    </source>
</evidence>
<keyword evidence="5 7" id="KW-0067">ATP-binding</keyword>
<organism evidence="7 8">
    <name type="scientific">Synechococcus elongatus PCC 11801</name>
    <dbReference type="NCBI Taxonomy" id="2219813"/>
    <lineage>
        <taxon>Bacteria</taxon>
        <taxon>Bacillati</taxon>
        <taxon>Cyanobacteriota</taxon>
        <taxon>Cyanophyceae</taxon>
        <taxon>Synechococcales</taxon>
        <taxon>Synechococcaceae</taxon>
        <taxon>Synechococcus</taxon>
    </lineage>
</organism>
<dbReference type="InterPro" id="IPR050166">
    <property type="entry name" value="ABC_transporter_ATP-bind"/>
</dbReference>
<dbReference type="GO" id="GO:0016887">
    <property type="term" value="F:ATP hydrolysis activity"/>
    <property type="evidence" value="ECO:0007669"/>
    <property type="project" value="InterPro"/>
</dbReference>
<dbReference type="GO" id="GO:0005886">
    <property type="term" value="C:plasma membrane"/>
    <property type="evidence" value="ECO:0007669"/>
    <property type="project" value="UniProtKB-SubCell"/>
</dbReference>
<sequence>MTTTIADPVVNPRSPTDIILQARSLTKHYRSGNHNVTAFQDLTLSLHPGEIVCLLGPSGCGKSSLLQAIACLQSIDAGEIQFLGQPLRQPHPRIGFVFQEPALLPWQTVWQNVSFGLELKQGPQLSDSQRRSRISEALERVGLAGSERAYPRQLSGGMAQRVALARALARHPHLLLLDEPFAALDAIHRLEMQKLLLEAIAGQTEAVLMVTHDLDEALLLGDRVILMHRNPGRFGQQWIIPQPRPRFHCLTDLSGLRAEILQALSDSLTP</sequence>
<dbReference type="Proteomes" id="UP000267249">
    <property type="component" value="Chromosome"/>
</dbReference>
<protein>
    <submittedName>
        <fullName evidence="7">ABC transporter ATP-binding protein</fullName>
    </submittedName>
</protein>
<dbReference type="GO" id="GO:0005524">
    <property type="term" value="F:ATP binding"/>
    <property type="evidence" value="ECO:0007669"/>
    <property type="project" value="UniProtKB-KW"/>
</dbReference>
<gene>
    <name evidence="7" type="ORF">DOP62_07840</name>
</gene>
<dbReference type="PROSITE" id="PS50893">
    <property type="entry name" value="ABC_TRANSPORTER_2"/>
    <property type="match status" value="1"/>
</dbReference>
<dbReference type="CDD" id="cd03293">
    <property type="entry name" value="ABC_NrtD_SsuB_transporters"/>
    <property type="match status" value="1"/>
</dbReference>
<dbReference type="SMART" id="SM00382">
    <property type="entry name" value="AAA"/>
    <property type="match status" value="1"/>
</dbReference>
<dbReference type="InterPro" id="IPR003593">
    <property type="entry name" value="AAA+_ATPase"/>
</dbReference>
<dbReference type="EMBL" id="CP030139">
    <property type="protein sequence ID" value="AZB72630.1"/>
    <property type="molecule type" value="Genomic_DNA"/>
</dbReference>
<evidence type="ECO:0000259" key="6">
    <source>
        <dbReference type="PROSITE" id="PS50893"/>
    </source>
</evidence>
<dbReference type="InterPro" id="IPR017871">
    <property type="entry name" value="ABC_transporter-like_CS"/>
</dbReference>
<comment type="similarity">
    <text evidence="2">Belongs to the ABC transporter superfamily. Nitrate/nitrite/cyanate uptake transporter (NitT) (TC 3.A.1.16) family.</text>
</comment>
<dbReference type="PANTHER" id="PTHR42788">
    <property type="entry name" value="TAURINE IMPORT ATP-BINDING PROTEIN-RELATED"/>
    <property type="match status" value="1"/>
</dbReference>
<dbReference type="Gene3D" id="3.40.50.300">
    <property type="entry name" value="P-loop containing nucleotide triphosphate hydrolases"/>
    <property type="match status" value="1"/>
</dbReference>
<dbReference type="InterPro" id="IPR003439">
    <property type="entry name" value="ABC_transporter-like_ATP-bd"/>
</dbReference>
<evidence type="ECO:0000256" key="2">
    <source>
        <dbReference type="ARBA" id="ARBA00009440"/>
    </source>
</evidence>
<dbReference type="AlphaFoldDB" id="A0AAN1QNJ7"/>
<dbReference type="RefSeq" id="WP_208672784.1">
    <property type="nucleotide sequence ID" value="NZ_CP030139.2"/>
</dbReference>
<keyword evidence="3" id="KW-0813">Transport</keyword>
<dbReference type="PANTHER" id="PTHR42788:SF19">
    <property type="entry name" value="ALIPHATIC SULFONATES IMPORT ATP-BINDING PROTEIN SSUB 2"/>
    <property type="match status" value="1"/>
</dbReference>